<evidence type="ECO:0000313" key="1">
    <source>
        <dbReference type="EMBL" id="KAH1084079.1"/>
    </source>
</evidence>
<dbReference type="OrthoDB" id="10466744at2759"/>
<gene>
    <name evidence="1" type="ORF">J1N35_023840</name>
</gene>
<comment type="caution">
    <text evidence="1">The sequence shown here is derived from an EMBL/GenBank/DDBJ whole genome shotgun (WGS) entry which is preliminary data.</text>
</comment>
<proteinExistence type="predicted"/>
<dbReference type="EMBL" id="JAIQCV010000007">
    <property type="protein sequence ID" value="KAH1084079.1"/>
    <property type="molecule type" value="Genomic_DNA"/>
</dbReference>
<evidence type="ECO:0000313" key="2">
    <source>
        <dbReference type="Proteomes" id="UP000828251"/>
    </source>
</evidence>
<dbReference type="Proteomes" id="UP000828251">
    <property type="component" value="Unassembled WGS sequence"/>
</dbReference>
<dbReference type="AlphaFoldDB" id="A0A9D3VL06"/>
<organism evidence="1 2">
    <name type="scientific">Gossypium stocksii</name>
    <dbReference type="NCBI Taxonomy" id="47602"/>
    <lineage>
        <taxon>Eukaryota</taxon>
        <taxon>Viridiplantae</taxon>
        <taxon>Streptophyta</taxon>
        <taxon>Embryophyta</taxon>
        <taxon>Tracheophyta</taxon>
        <taxon>Spermatophyta</taxon>
        <taxon>Magnoliopsida</taxon>
        <taxon>eudicotyledons</taxon>
        <taxon>Gunneridae</taxon>
        <taxon>Pentapetalae</taxon>
        <taxon>rosids</taxon>
        <taxon>malvids</taxon>
        <taxon>Malvales</taxon>
        <taxon>Malvaceae</taxon>
        <taxon>Malvoideae</taxon>
        <taxon>Gossypium</taxon>
    </lineage>
</organism>
<name>A0A9D3VL06_9ROSI</name>
<accession>A0A9D3VL06</accession>
<sequence length="93" mass="9768">MHGIALKDRAGCGRVLRDMEGVARAIFSSTTVAKDAEEAEIGAVKVLRSWSLQSTFAEIEVAKLKVGTVVFSLVGKNGNDMVCSLAMAGVNLA</sequence>
<reference evidence="1 2" key="1">
    <citation type="journal article" date="2021" name="Plant Biotechnol. J.">
        <title>Multi-omics assisted identification of the key and species-specific regulatory components of drought-tolerant mechanisms in Gossypium stocksii.</title>
        <authorList>
            <person name="Yu D."/>
            <person name="Ke L."/>
            <person name="Zhang D."/>
            <person name="Wu Y."/>
            <person name="Sun Y."/>
            <person name="Mei J."/>
            <person name="Sun J."/>
            <person name="Sun Y."/>
        </authorList>
    </citation>
    <scope>NUCLEOTIDE SEQUENCE [LARGE SCALE GENOMIC DNA]</scope>
    <source>
        <strain evidence="2">cv. E1</strain>
        <tissue evidence="1">Leaf</tissue>
    </source>
</reference>
<keyword evidence="2" id="KW-1185">Reference proteome</keyword>
<protein>
    <submittedName>
        <fullName evidence="1">Uncharacterized protein</fullName>
    </submittedName>
</protein>